<evidence type="ECO:0000313" key="4">
    <source>
        <dbReference type="EMBL" id="CAG7837817.1"/>
    </source>
</evidence>
<protein>
    <recommendedName>
        <fullName evidence="3">J domain-containing protein</fullName>
    </recommendedName>
</protein>
<organism evidence="4 5">
    <name type="scientific">Allacma fusca</name>
    <dbReference type="NCBI Taxonomy" id="39272"/>
    <lineage>
        <taxon>Eukaryota</taxon>
        <taxon>Metazoa</taxon>
        <taxon>Ecdysozoa</taxon>
        <taxon>Arthropoda</taxon>
        <taxon>Hexapoda</taxon>
        <taxon>Collembola</taxon>
        <taxon>Symphypleona</taxon>
        <taxon>Sminthuridae</taxon>
        <taxon>Allacma</taxon>
    </lineage>
</organism>
<dbReference type="EMBL" id="CAJVCH010571546">
    <property type="protein sequence ID" value="CAG7837817.1"/>
    <property type="molecule type" value="Genomic_DNA"/>
</dbReference>
<dbReference type="Pfam" id="PF00226">
    <property type="entry name" value="DnaJ"/>
    <property type="match status" value="1"/>
</dbReference>
<dbReference type="CDD" id="cd06257">
    <property type="entry name" value="DnaJ"/>
    <property type="match status" value="1"/>
</dbReference>
<dbReference type="SMART" id="SM00271">
    <property type="entry name" value="DnaJ"/>
    <property type="match status" value="1"/>
</dbReference>
<proteinExistence type="predicted"/>
<feature type="domain" description="J" evidence="3">
    <location>
        <begin position="3"/>
        <end position="69"/>
    </location>
</feature>
<dbReference type="GO" id="GO:0051082">
    <property type="term" value="F:unfolded protein binding"/>
    <property type="evidence" value="ECO:0007669"/>
    <property type="project" value="InterPro"/>
</dbReference>
<dbReference type="PROSITE" id="PS50076">
    <property type="entry name" value="DNAJ_2"/>
    <property type="match status" value="1"/>
</dbReference>
<feature type="region of interest" description="Disordered" evidence="2">
    <location>
        <begin position="153"/>
        <end position="177"/>
    </location>
</feature>
<dbReference type="PANTHER" id="PTHR45168">
    <property type="entry name" value="DNAJ HOMOLOG SUBFAMILY B MEMBER 2"/>
    <property type="match status" value="1"/>
</dbReference>
<gene>
    <name evidence="4" type="ORF">AFUS01_LOCUS46869</name>
</gene>
<evidence type="ECO:0000256" key="2">
    <source>
        <dbReference type="SAM" id="MobiDB-lite"/>
    </source>
</evidence>
<name>A0A8J2LW87_9HEXA</name>
<evidence type="ECO:0000256" key="1">
    <source>
        <dbReference type="ARBA" id="ARBA00023186"/>
    </source>
</evidence>
<keyword evidence="1" id="KW-0143">Chaperone</keyword>
<dbReference type="InterPro" id="IPR018253">
    <property type="entry name" value="DnaJ_domain_CS"/>
</dbReference>
<accession>A0A8J2LW87</accession>
<dbReference type="InterPro" id="IPR001623">
    <property type="entry name" value="DnaJ_domain"/>
</dbReference>
<dbReference type="PANTHER" id="PTHR45168:SF3">
    <property type="entry name" value="DNAJ HEAT SHOCK PROTEIN FAMILY (HSP40) MEMBER B2"/>
    <property type="match status" value="1"/>
</dbReference>
<dbReference type="OrthoDB" id="10250354at2759"/>
<evidence type="ECO:0000259" key="3">
    <source>
        <dbReference type="PROSITE" id="PS50076"/>
    </source>
</evidence>
<evidence type="ECO:0000313" key="5">
    <source>
        <dbReference type="Proteomes" id="UP000708208"/>
    </source>
</evidence>
<sequence length="264" mass="30794">MVDYYRVLEVSRNATNADIKKAYRRLALKWHPDKNPEAQDDATKKFKEISEAYEVLSDDAKRRLYDRRSGRSNRTHAFRNFYESPFSRYFDKRRRNYDTTGTNGFPNGPNPRKNEFDYDSFSSFKFRTPEEVFREFFRGDPFADLFGSHFTNPHHHHHRHRNNPENHGRHGNNMERSNGHAVQSFFAPFGLGMSLDLTSFGLGDDFGSWGHTGNVGNIRKTSTSTRFVNGKKITTKKVIENGKETTTVFENDVLKCKTVRDAYR</sequence>
<dbReference type="AlphaFoldDB" id="A0A8J2LW87"/>
<dbReference type="Proteomes" id="UP000708208">
    <property type="component" value="Unassembled WGS sequence"/>
</dbReference>
<reference evidence="4" key="1">
    <citation type="submission" date="2021-06" db="EMBL/GenBank/DDBJ databases">
        <authorList>
            <person name="Hodson N. C."/>
            <person name="Mongue J. A."/>
            <person name="Jaron S. K."/>
        </authorList>
    </citation>
    <scope>NUCLEOTIDE SEQUENCE</scope>
</reference>
<keyword evidence="5" id="KW-1185">Reference proteome</keyword>
<dbReference type="InterPro" id="IPR043183">
    <property type="entry name" value="DNJB2/6-like"/>
</dbReference>
<dbReference type="PROSITE" id="PS00636">
    <property type="entry name" value="DNAJ_1"/>
    <property type="match status" value="1"/>
</dbReference>
<dbReference type="GO" id="GO:0030544">
    <property type="term" value="F:Hsp70 protein binding"/>
    <property type="evidence" value="ECO:0007669"/>
    <property type="project" value="InterPro"/>
</dbReference>
<comment type="caution">
    <text evidence="4">The sequence shown here is derived from an EMBL/GenBank/DDBJ whole genome shotgun (WGS) entry which is preliminary data.</text>
</comment>